<gene>
    <name evidence="12" type="ORF">RR46_07303</name>
</gene>
<keyword evidence="6" id="KW-0862">Zinc</keyword>
<dbReference type="GO" id="GO:0005080">
    <property type="term" value="F:protein kinase C binding"/>
    <property type="evidence" value="ECO:0007669"/>
    <property type="project" value="TreeGrafter"/>
</dbReference>
<dbReference type="Gene3D" id="3.10.20.90">
    <property type="entry name" value="Phosphatidylinositol 3-kinase Catalytic Subunit, Chain A, domain 1"/>
    <property type="match status" value="1"/>
</dbReference>
<dbReference type="GO" id="GO:0005634">
    <property type="term" value="C:nucleus"/>
    <property type="evidence" value="ECO:0007669"/>
    <property type="project" value="UniProtKB-SubCell"/>
</dbReference>
<feature type="compositionally biased region" description="Polar residues" evidence="9">
    <location>
        <begin position="322"/>
        <end position="331"/>
    </location>
</feature>
<dbReference type="InterPro" id="IPR043145">
    <property type="entry name" value="Znf_ZZ_sf"/>
</dbReference>
<feature type="domain" description="PB1" evidence="11">
    <location>
        <begin position="4"/>
        <end position="94"/>
    </location>
</feature>
<dbReference type="STRING" id="66420.A0A194PVZ5"/>
<accession>A0A194PVZ5</accession>
<feature type="domain" description="ZZ-type" evidence="10">
    <location>
        <begin position="120"/>
        <end position="170"/>
    </location>
</feature>
<evidence type="ECO:0000259" key="11">
    <source>
        <dbReference type="PROSITE" id="PS51745"/>
    </source>
</evidence>
<keyword evidence="7" id="KW-0539">Nucleus</keyword>
<evidence type="ECO:0000313" key="12">
    <source>
        <dbReference type="EMBL" id="KPI97556.1"/>
    </source>
</evidence>
<dbReference type="Pfam" id="PF00564">
    <property type="entry name" value="PB1"/>
    <property type="match status" value="1"/>
</dbReference>
<dbReference type="GO" id="GO:0000423">
    <property type="term" value="P:mitophagy"/>
    <property type="evidence" value="ECO:0007669"/>
    <property type="project" value="TreeGrafter"/>
</dbReference>
<dbReference type="CDD" id="cd14320">
    <property type="entry name" value="UBA_SQSTM"/>
    <property type="match status" value="1"/>
</dbReference>
<dbReference type="InterPro" id="IPR052260">
    <property type="entry name" value="Autophagy_Rcpt_SigReg"/>
</dbReference>
<dbReference type="GO" id="GO:0044753">
    <property type="term" value="C:amphisome"/>
    <property type="evidence" value="ECO:0007669"/>
    <property type="project" value="TreeGrafter"/>
</dbReference>
<dbReference type="Pfam" id="PF00569">
    <property type="entry name" value="ZZ"/>
    <property type="match status" value="1"/>
</dbReference>
<feature type="compositionally biased region" description="Basic and acidic residues" evidence="9">
    <location>
        <begin position="359"/>
        <end position="383"/>
    </location>
</feature>
<feature type="compositionally biased region" description="Basic and acidic residues" evidence="9">
    <location>
        <begin position="251"/>
        <end position="266"/>
    </location>
</feature>
<dbReference type="InterPro" id="IPR053793">
    <property type="entry name" value="PB1-like"/>
</dbReference>
<organism evidence="12 13">
    <name type="scientific">Papilio xuthus</name>
    <name type="common">Asian swallowtail butterfly</name>
    <dbReference type="NCBI Taxonomy" id="66420"/>
    <lineage>
        <taxon>Eukaryota</taxon>
        <taxon>Metazoa</taxon>
        <taxon>Ecdysozoa</taxon>
        <taxon>Arthropoda</taxon>
        <taxon>Hexapoda</taxon>
        <taxon>Insecta</taxon>
        <taxon>Pterygota</taxon>
        <taxon>Neoptera</taxon>
        <taxon>Endopterygota</taxon>
        <taxon>Lepidoptera</taxon>
        <taxon>Glossata</taxon>
        <taxon>Ditrysia</taxon>
        <taxon>Papilionoidea</taxon>
        <taxon>Papilionidae</taxon>
        <taxon>Papilioninae</taxon>
        <taxon>Papilio</taxon>
    </lineage>
</organism>
<dbReference type="GO" id="GO:0007032">
    <property type="term" value="P:endosome organization"/>
    <property type="evidence" value="ECO:0007669"/>
    <property type="project" value="TreeGrafter"/>
</dbReference>
<dbReference type="InterPro" id="IPR000270">
    <property type="entry name" value="PB1_dom"/>
</dbReference>
<dbReference type="FunFam" id="3.10.20.90:FF:000320">
    <property type="entry name" value="Predicted protein"/>
    <property type="match status" value="1"/>
</dbReference>
<reference evidence="12 13" key="1">
    <citation type="journal article" date="2015" name="Nat. Commun.">
        <title>Outbred genome sequencing and CRISPR/Cas9 gene editing in butterflies.</title>
        <authorList>
            <person name="Li X."/>
            <person name="Fan D."/>
            <person name="Zhang W."/>
            <person name="Liu G."/>
            <person name="Zhang L."/>
            <person name="Zhao L."/>
            <person name="Fang X."/>
            <person name="Chen L."/>
            <person name="Dong Y."/>
            <person name="Chen Y."/>
            <person name="Ding Y."/>
            <person name="Zhao R."/>
            <person name="Feng M."/>
            <person name="Zhu Y."/>
            <person name="Feng Y."/>
            <person name="Jiang X."/>
            <person name="Zhu D."/>
            <person name="Xiang H."/>
            <person name="Feng X."/>
            <person name="Li S."/>
            <person name="Wang J."/>
            <person name="Zhang G."/>
            <person name="Kronforst M.R."/>
            <person name="Wang W."/>
        </authorList>
    </citation>
    <scope>NUCLEOTIDE SEQUENCE [LARGE SCALE GENOMIC DNA]</scope>
    <source>
        <strain evidence="12">Ya'a_city_454_Px</strain>
        <tissue evidence="12">Whole body</tissue>
    </source>
</reference>
<evidence type="ECO:0000256" key="6">
    <source>
        <dbReference type="ARBA" id="ARBA00022833"/>
    </source>
</evidence>
<feature type="region of interest" description="Disordered" evidence="9">
    <location>
        <begin position="196"/>
        <end position="224"/>
    </location>
</feature>
<evidence type="ECO:0000259" key="10">
    <source>
        <dbReference type="PROSITE" id="PS50135"/>
    </source>
</evidence>
<dbReference type="SUPFAM" id="SSF54277">
    <property type="entry name" value="CAD &amp; PB1 domains"/>
    <property type="match status" value="1"/>
</dbReference>
<protein>
    <recommendedName>
        <fullName evidence="14">Sequestosome-1</fullName>
    </recommendedName>
</protein>
<evidence type="ECO:0000313" key="13">
    <source>
        <dbReference type="Proteomes" id="UP000053268"/>
    </source>
</evidence>
<dbReference type="GO" id="GO:0016235">
    <property type="term" value="C:aggresome"/>
    <property type="evidence" value="ECO:0007669"/>
    <property type="project" value="TreeGrafter"/>
</dbReference>
<dbReference type="PANTHER" id="PTHR15090:SF0">
    <property type="entry name" value="SEQUESTOSOME-1"/>
    <property type="match status" value="1"/>
</dbReference>
<dbReference type="Pfam" id="PF16577">
    <property type="entry name" value="UBA_5"/>
    <property type="match status" value="1"/>
</dbReference>
<dbReference type="EMBL" id="KQ459589">
    <property type="protein sequence ID" value="KPI97556.1"/>
    <property type="molecule type" value="Genomic_DNA"/>
</dbReference>
<evidence type="ECO:0000256" key="1">
    <source>
        <dbReference type="ARBA" id="ARBA00004123"/>
    </source>
</evidence>
<sequence>MEDKVQFKAYTYGKDQSKPEVRRFGIEKSVVTSFCYLDAKLQDIYPSLKHKRFTVTWKDEDGDDITISSDDEMITALSSMTDNVMKLNVYCHEEGPQEIDCDVVITATTENATGDKNAAHCGVICDVCDIPVVGFRYKCTTCSDYDLCSKCEAAGHHSEHIMVRLPMPNMPRTMIKAAIRRSRHIMKSVGSATADLEHLCKRPKRDRSSDKKRHHGRGEHHHRRTQSSWFDIFSTYMNEFADLAGNVGLDTNKDKDKTSKPAESGRQEQPQTSDNAATSTSKQSDATATEPECPFAANINQEKIQKFLQMLYGVTNVNSAAQQAPEQSNVDNEGDSGASGQTSEAGKEDAKTEVSSTKDINEATTRKDESPERGTDEWTVINKEKDLMDMDPKQSAPIEQNVPIGFNLSQEFQQHVKIGEGQSLYPPLHTASAVLNPQEPEVLTPSQGAAKPKEPETVTKNMPSSSQPKTVPQQPQPQGVKPKMPNNNQPPTGQKQPQPPQSSHIKPHIDAAIRQMLAMGFNNEGGWLTQLLESTNGNIAAVIELLTPVIPK</sequence>
<dbReference type="InterPro" id="IPR000433">
    <property type="entry name" value="Znf_ZZ"/>
</dbReference>
<evidence type="ECO:0000256" key="7">
    <source>
        <dbReference type="ARBA" id="ARBA00023242"/>
    </source>
</evidence>
<evidence type="ECO:0000256" key="8">
    <source>
        <dbReference type="PROSITE-ProRule" id="PRU00228"/>
    </source>
</evidence>
<dbReference type="SMART" id="SM00291">
    <property type="entry name" value="ZnF_ZZ"/>
    <property type="match status" value="1"/>
</dbReference>
<dbReference type="GO" id="GO:0070530">
    <property type="term" value="F:K63-linked polyubiquitin modification-dependent protein binding"/>
    <property type="evidence" value="ECO:0007669"/>
    <property type="project" value="TreeGrafter"/>
</dbReference>
<dbReference type="InterPro" id="IPR033741">
    <property type="entry name" value="SQSTM_UBA"/>
</dbReference>
<dbReference type="PANTHER" id="PTHR15090">
    <property type="entry name" value="SEQUESTOSOME 1-RELATED"/>
    <property type="match status" value="1"/>
</dbReference>
<dbReference type="AlphaFoldDB" id="A0A194PVZ5"/>
<dbReference type="InterPro" id="IPR015940">
    <property type="entry name" value="UBA"/>
</dbReference>
<feature type="compositionally biased region" description="Low complexity" evidence="9">
    <location>
        <begin position="463"/>
        <end position="496"/>
    </location>
</feature>
<dbReference type="PROSITE" id="PS51745">
    <property type="entry name" value="PB1"/>
    <property type="match status" value="1"/>
</dbReference>
<evidence type="ECO:0008006" key="14">
    <source>
        <dbReference type="Google" id="ProtNLM"/>
    </source>
</evidence>
<dbReference type="SMART" id="SM00165">
    <property type="entry name" value="UBA"/>
    <property type="match status" value="1"/>
</dbReference>
<comment type="subcellular location">
    <subcellularLocation>
        <location evidence="2">Cytoplasm</location>
    </subcellularLocation>
    <subcellularLocation>
        <location evidence="1">Nucleus</location>
    </subcellularLocation>
</comment>
<feature type="region of interest" description="Disordered" evidence="9">
    <location>
        <begin position="441"/>
        <end position="505"/>
    </location>
</feature>
<dbReference type="CDD" id="cd02340">
    <property type="entry name" value="ZZ_NBR1_like"/>
    <property type="match status" value="1"/>
</dbReference>
<dbReference type="SUPFAM" id="SSF57850">
    <property type="entry name" value="RING/U-box"/>
    <property type="match status" value="1"/>
</dbReference>
<dbReference type="PROSITE" id="PS50135">
    <property type="entry name" value="ZF_ZZ_2"/>
    <property type="match status" value="1"/>
</dbReference>
<keyword evidence="5 8" id="KW-0863">Zinc-finger</keyword>
<name>A0A194PVZ5_PAPXU</name>
<dbReference type="GO" id="GO:0008270">
    <property type="term" value="F:zinc ion binding"/>
    <property type="evidence" value="ECO:0007669"/>
    <property type="project" value="UniProtKB-KW"/>
</dbReference>
<evidence type="ECO:0000256" key="2">
    <source>
        <dbReference type="ARBA" id="ARBA00004496"/>
    </source>
</evidence>
<dbReference type="GO" id="GO:0035973">
    <property type="term" value="P:aggrephagy"/>
    <property type="evidence" value="ECO:0007669"/>
    <property type="project" value="TreeGrafter"/>
</dbReference>
<feature type="region of interest" description="Disordered" evidence="9">
    <location>
        <begin position="322"/>
        <end position="383"/>
    </location>
</feature>
<evidence type="ECO:0000256" key="4">
    <source>
        <dbReference type="ARBA" id="ARBA00022723"/>
    </source>
</evidence>
<dbReference type="PROSITE" id="PS01357">
    <property type="entry name" value="ZF_ZZ_1"/>
    <property type="match status" value="1"/>
</dbReference>
<keyword evidence="3" id="KW-0963">Cytoplasm</keyword>
<dbReference type="Proteomes" id="UP000053268">
    <property type="component" value="Unassembled WGS sequence"/>
</dbReference>
<evidence type="ECO:0000256" key="9">
    <source>
        <dbReference type="SAM" id="MobiDB-lite"/>
    </source>
</evidence>
<dbReference type="SUPFAM" id="SSF46934">
    <property type="entry name" value="UBA-like"/>
    <property type="match status" value="1"/>
</dbReference>
<keyword evidence="4" id="KW-0479">Metal-binding</keyword>
<dbReference type="Gene3D" id="1.10.8.10">
    <property type="entry name" value="DNA helicase RuvA subunit, C-terminal domain"/>
    <property type="match status" value="1"/>
</dbReference>
<dbReference type="InterPro" id="IPR009060">
    <property type="entry name" value="UBA-like_sf"/>
</dbReference>
<feature type="compositionally biased region" description="Basic residues" evidence="9">
    <location>
        <begin position="201"/>
        <end position="224"/>
    </location>
</feature>
<dbReference type="Gene3D" id="3.30.60.90">
    <property type="match status" value="1"/>
</dbReference>
<evidence type="ECO:0000256" key="5">
    <source>
        <dbReference type="ARBA" id="ARBA00022771"/>
    </source>
</evidence>
<proteinExistence type="predicted"/>
<evidence type="ECO:0000256" key="3">
    <source>
        <dbReference type="ARBA" id="ARBA00022490"/>
    </source>
</evidence>
<feature type="compositionally biased region" description="Polar residues" evidence="9">
    <location>
        <begin position="267"/>
        <end position="287"/>
    </location>
</feature>
<feature type="region of interest" description="Disordered" evidence="9">
    <location>
        <begin position="246"/>
        <end position="289"/>
    </location>
</feature>
<keyword evidence="13" id="KW-1185">Reference proteome</keyword>